<dbReference type="PROSITE" id="PS51892">
    <property type="entry name" value="SUBTILASE"/>
    <property type="match status" value="1"/>
</dbReference>
<organism evidence="8 9">
    <name type="scientific">Prevotella communis</name>
    <dbReference type="NCBI Taxonomy" id="2913614"/>
    <lineage>
        <taxon>Bacteria</taxon>
        <taxon>Pseudomonadati</taxon>
        <taxon>Bacteroidota</taxon>
        <taxon>Bacteroidia</taxon>
        <taxon>Bacteroidales</taxon>
        <taxon>Prevotellaceae</taxon>
        <taxon>Prevotella</taxon>
    </lineage>
</organism>
<dbReference type="Pfam" id="PF00082">
    <property type="entry name" value="Peptidase_S8"/>
    <property type="match status" value="2"/>
</dbReference>
<keyword evidence="4 6" id="KW-0720">Serine protease</keyword>
<evidence type="ECO:0000313" key="8">
    <source>
        <dbReference type="EMBL" id="SDG27360.1"/>
    </source>
</evidence>
<evidence type="ECO:0000256" key="2">
    <source>
        <dbReference type="ARBA" id="ARBA00022670"/>
    </source>
</evidence>
<feature type="active site" description="Charge relay system" evidence="5 6">
    <location>
        <position position="230"/>
    </location>
</feature>
<dbReference type="GO" id="GO:0004252">
    <property type="term" value="F:serine-type endopeptidase activity"/>
    <property type="evidence" value="ECO:0007669"/>
    <property type="project" value="UniProtKB-UniRule"/>
</dbReference>
<evidence type="ECO:0000256" key="4">
    <source>
        <dbReference type="ARBA" id="ARBA00022825"/>
    </source>
</evidence>
<dbReference type="EMBL" id="FNCQ01000002">
    <property type="protein sequence ID" value="SDG27360.1"/>
    <property type="molecule type" value="Genomic_DNA"/>
</dbReference>
<accession>A0A1G7SYG3</accession>
<evidence type="ECO:0000259" key="7">
    <source>
        <dbReference type="Pfam" id="PF00082"/>
    </source>
</evidence>
<proteinExistence type="inferred from homology"/>
<dbReference type="PANTHER" id="PTHR43806:SF11">
    <property type="entry name" value="CEREVISIN-RELATED"/>
    <property type="match status" value="1"/>
</dbReference>
<dbReference type="STRING" id="645274.SAMN04487901_10228"/>
<dbReference type="InterPro" id="IPR023828">
    <property type="entry name" value="Peptidase_S8_Ser-AS"/>
</dbReference>
<evidence type="ECO:0000313" key="9">
    <source>
        <dbReference type="Proteomes" id="UP000198779"/>
    </source>
</evidence>
<dbReference type="Proteomes" id="UP000198779">
    <property type="component" value="Unassembled WGS sequence"/>
</dbReference>
<sequence length="747" mass="81429">MFDVGGLRFRLMILLLCLLSIPVLAQRPQYGKMSPLLRQLARSSSPIPYLPSSILHLPSSLSPHPSSLFHRPSSVCAFVKVGDNGEEVLREHGCKVLARIGQVCIADIPVRQLGALSLDARILRMEARQGNCLLTDQMATHLNALPVYAGENLPQAFTGKGVVVGVMDVGFDLTHPNFYSADTTQYRIRKFWDMVTQDTVGSGLYVGRDYEGRENLLALGHSRDGLDMTHGTYTTGIAAGSGVGSPYRGMAPEADLCLVANAVTDDIVYIDSADYYKYTFATDALGFKYLFDYAKSVGKPCVASFSEGASQDFRGYDQLYYEMLDSLVGPGRILVAAAGNNGAVKSWFRKPVGEVSAGTFISKSGSDMMLTFKSSLDFQLRFVTYSHANDTLLVRTSDVLSQEDSLLTAVLNLDDYQLSVTTEAYPSCYDASEMCYDVTLRTTGDIGARRPLSVEVVGRDADVEFFRVNGNLYTSTLNPSLNAGESVCCIHSPSSAPCVISVGSTSYRDSIQNMRGEWKKYWLGNGGVWAPFSSVGPTFDGRIKPDVMAPGNNIISSFSSFYMEAHPDASDLTWDLDRYEFNGRSYAWVSSSGTSASCPAVAGAIALWLQAKPDLTPQEVKDVLSRTCRHYDESLSYPNNIYGYGEIDVYRGLLYILGVDRIPEVAKRHTSARIHYADGQLHVSFEQPVSSSVQLNLYTMSGRLAHTATIKAGQTSQSLSLGSLPAGIYAVQLDGPSSVKGSTLIRK</sequence>
<dbReference type="PROSITE" id="PS00138">
    <property type="entry name" value="SUBTILASE_SER"/>
    <property type="match status" value="1"/>
</dbReference>
<dbReference type="InterPro" id="IPR000209">
    <property type="entry name" value="Peptidase_S8/S53_dom"/>
</dbReference>
<dbReference type="GO" id="GO:0006508">
    <property type="term" value="P:proteolysis"/>
    <property type="evidence" value="ECO:0007669"/>
    <property type="project" value="UniProtKB-KW"/>
</dbReference>
<keyword evidence="2 6" id="KW-0645">Protease</keyword>
<dbReference type="Gene3D" id="3.40.50.200">
    <property type="entry name" value="Peptidase S8/S53 domain"/>
    <property type="match status" value="2"/>
</dbReference>
<gene>
    <name evidence="8" type="ORF">SAMN04487901_10228</name>
</gene>
<keyword evidence="3 6" id="KW-0378">Hydrolase</keyword>
<evidence type="ECO:0000256" key="1">
    <source>
        <dbReference type="ARBA" id="ARBA00011073"/>
    </source>
</evidence>
<comment type="similarity">
    <text evidence="1 6">Belongs to the peptidase S8 family.</text>
</comment>
<feature type="domain" description="Peptidase S8/S53" evidence="7">
    <location>
        <begin position="159"/>
        <end position="342"/>
    </location>
</feature>
<dbReference type="PRINTS" id="PR00723">
    <property type="entry name" value="SUBTILISIN"/>
</dbReference>
<feature type="domain" description="Peptidase S8/S53" evidence="7">
    <location>
        <begin position="490"/>
        <end position="645"/>
    </location>
</feature>
<evidence type="ECO:0000256" key="3">
    <source>
        <dbReference type="ARBA" id="ARBA00022801"/>
    </source>
</evidence>
<protein>
    <submittedName>
        <fullName evidence="8">Por secretion system C-terminal sorting domain-containing protein</fullName>
    </submittedName>
</protein>
<dbReference type="InterPro" id="IPR015500">
    <property type="entry name" value="Peptidase_S8_subtilisin-rel"/>
</dbReference>
<evidence type="ECO:0000256" key="5">
    <source>
        <dbReference type="PIRSR" id="PIRSR615500-1"/>
    </source>
</evidence>
<feature type="active site" description="Charge relay system" evidence="5 6">
    <location>
        <position position="168"/>
    </location>
</feature>
<dbReference type="InterPro" id="IPR036852">
    <property type="entry name" value="Peptidase_S8/S53_dom_sf"/>
</dbReference>
<reference evidence="9" key="1">
    <citation type="submission" date="2016-10" db="EMBL/GenBank/DDBJ databases">
        <authorList>
            <person name="Varghese N."/>
            <person name="Submissions S."/>
        </authorList>
    </citation>
    <scope>NUCLEOTIDE SEQUENCE [LARGE SCALE GENOMIC DNA]</scope>
    <source>
        <strain evidence="9">BP1-148</strain>
    </source>
</reference>
<dbReference type="InterPro" id="IPR050131">
    <property type="entry name" value="Peptidase_S8_subtilisin-like"/>
</dbReference>
<name>A0A1G7SYG3_9BACT</name>
<keyword evidence="9" id="KW-1185">Reference proteome</keyword>
<feature type="active site" description="Charge relay system" evidence="5 6">
    <location>
        <position position="595"/>
    </location>
</feature>
<evidence type="ECO:0000256" key="6">
    <source>
        <dbReference type="PROSITE-ProRule" id="PRU01240"/>
    </source>
</evidence>
<dbReference type="AlphaFoldDB" id="A0A1G7SYG3"/>
<dbReference type="SUPFAM" id="SSF52743">
    <property type="entry name" value="Subtilisin-like"/>
    <property type="match status" value="1"/>
</dbReference>
<dbReference type="PANTHER" id="PTHR43806">
    <property type="entry name" value="PEPTIDASE S8"/>
    <property type="match status" value="1"/>
</dbReference>